<evidence type="ECO:0000313" key="7">
    <source>
        <dbReference type="EMBL" id="AOY56415.1"/>
    </source>
</evidence>
<gene>
    <name evidence="7" type="ORF">A4Z71_05550</name>
</gene>
<dbReference type="STRING" id="535712.A4Z71_05550"/>
<accession>A0A1D9E019</accession>
<keyword evidence="4" id="KW-0411">Iron-sulfur</keyword>
<feature type="chain" id="PRO_5009111785" description="Rieske domain-containing protein" evidence="5">
    <location>
        <begin position="27"/>
        <end position="136"/>
    </location>
</feature>
<sequence length="136" mass="14134">MDRRQLLTSATLVVAAGALSGCSADATEAVDKTVTGQKPTALAKTSDIPVRGGKTYKLGDTNILITQPKDGEFRAFVAQCTHAGAKLDGAENNEIKCLNHGAKFNAENGMVTTGPAQRALAKVTVSVEGDDILVSF</sequence>
<dbReference type="GO" id="GO:0004497">
    <property type="term" value="F:monooxygenase activity"/>
    <property type="evidence" value="ECO:0007669"/>
    <property type="project" value="UniProtKB-ARBA"/>
</dbReference>
<dbReference type="RefSeq" id="WP_070954920.1">
    <property type="nucleotide sequence ID" value="NZ_CP015208.1"/>
</dbReference>
<dbReference type="KEGG" id="rpla:A4Z71_05550"/>
<dbReference type="GO" id="GO:0051537">
    <property type="term" value="F:2 iron, 2 sulfur cluster binding"/>
    <property type="evidence" value="ECO:0007669"/>
    <property type="project" value="UniProtKB-KW"/>
</dbReference>
<keyword evidence="3" id="KW-0408">Iron</keyword>
<protein>
    <recommendedName>
        <fullName evidence="6">Rieske domain-containing protein</fullName>
    </recommendedName>
</protein>
<evidence type="ECO:0000256" key="1">
    <source>
        <dbReference type="ARBA" id="ARBA00022714"/>
    </source>
</evidence>
<name>A0A1D9E019_9MICO</name>
<dbReference type="Proteomes" id="UP000243784">
    <property type="component" value="Chromosome"/>
</dbReference>
<evidence type="ECO:0000313" key="8">
    <source>
        <dbReference type="Proteomes" id="UP000243784"/>
    </source>
</evidence>
<dbReference type="InterPro" id="IPR036922">
    <property type="entry name" value="Rieske_2Fe-2S_sf"/>
</dbReference>
<evidence type="ECO:0000256" key="5">
    <source>
        <dbReference type="SAM" id="SignalP"/>
    </source>
</evidence>
<feature type="signal peptide" evidence="5">
    <location>
        <begin position="1"/>
        <end position="26"/>
    </location>
</feature>
<dbReference type="OrthoDB" id="25106at2"/>
<feature type="domain" description="Rieske" evidence="6">
    <location>
        <begin position="40"/>
        <end position="134"/>
    </location>
</feature>
<keyword evidence="8" id="KW-1185">Reference proteome</keyword>
<keyword evidence="1" id="KW-0001">2Fe-2S</keyword>
<dbReference type="GO" id="GO:0016705">
    <property type="term" value="F:oxidoreductase activity, acting on paired donors, with incorporation or reduction of molecular oxygen"/>
    <property type="evidence" value="ECO:0007669"/>
    <property type="project" value="UniProtKB-ARBA"/>
</dbReference>
<keyword evidence="5" id="KW-0732">Signal</keyword>
<evidence type="ECO:0000259" key="6">
    <source>
        <dbReference type="PROSITE" id="PS51296"/>
    </source>
</evidence>
<evidence type="ECO:0000256" key="4">
    <source>
        <dbReference type="ARBA" id="ARBA00023014"/>
    </source>
</evidence>
<reference evidence="7 8" key="1">
    <citation type="journal article" date="2016" name="Biochim. Biophys. Acta">
        <title>Photochemical characterization of actinorhodopsin and its functional existence in the natural host.</title>
        <authorList>
            <person name="Nakamura S."/>
            <person name="Kikukawa T."/>
            <person name="Tamogami J."/>
            <person name="Kamiya M."/>
            <person name="Aizawa T."/>
            <person name="Hahn M.W."/>
            <person name="Ihara K."/>
            <person name="Kamo N."/>
            <person name="Demura M."/>
        </authorList>
    </citation>
    <scope>NUCLEOTIDE SEQUENCE [LARGE SCALE GENOMIC DNA]</scope>
    <source>
        <strain evidence="7 8">MWH-Dar1</strain>
    </source>
</reference>
<dbReference type="AlphaFoldDB" id="A0A1D9E019"/>
<dbReference type="SUPFAM" id="SSF50022">
    <property type="entry name" value="ISP domain"/>
    <property type="match status" value="1"/>
</dbReference>
<organism evidence="7 8">
    <name type="scientific">Candidatus Rhodoluna planktonica</name>
    <dbReference type="NCBI Taxonomy" id="535712"/>
    <lineage>
        <taxon>Bacteria</taxon>
        <taxon>Bacillati</taxon>
        <taxon>Actinomycetota</taxon>
        <taxon>Actinomycetes</taxon>
        <taxon>Micrococcales</taxon>
        <taxon>Microbacteriaceae</taxon>
        <taxon>Luna cluster</taxon>
        <taxon>Luna-1 subcluster</taxon>
        <taxon>Rhodoluna</taxon>
    </lineage>
</organism>
<dbReference type="Pfam" id="PF00355">
    <property type="entry name" value="Rieske"/>
    <property type="match status" value="1"/>
</dbReference>
<dbReference type="CDD" id="cd03467">
    <property type="entry name" value="Rieske"/>
    <property type="match status" value="1"/>
</dbReference>
<evidence type="ECO:0000256" key="3">
    <source>
        <dbReference type="ARBA" id="ARBA00023004"/>
    </source>
</evidence>
<evidence type="ECO:0000256" key="2">
    <source>
        <dbReference type="ARBA" id="ARBA00022723"/>
    </source>
</evidence>
<keyword evidence="2" id="KW-0479">Metal-binding</keyword>
<dbReference type="EMBL" id="CP015208">
    <property type="protein sequence ID" value="AOY56415.1"/>
    <property type="molecule type" value="Genomic_DNA"/>
</dbReference>
<proteinExistence type="predicted"/>
<dbReference type="InterPro" id="IPR017941">
    <property type="entry name" value="Rieske_2Fe-2S"/>
</dbReference>
<dbReference type="Gene3D" id="2.102.10.10">
    <property type="entry name" value="Rieske [2Fe-2S] iron-sulphur domain"/>
    <property type="match status" value="1"/>
</dbReference>
<dbReference type="PROSITE" id="PS51296">
    <property type="entry name" value="RIESKE"/>
    <property type="match status" value="1"/>
</dbReference>
<dbReference type="PROSITE" id="PS51257">
    <property type="entry name" value="PROKAR_LIPOPROTEIN"/>
    <property type="match status" value="1"/>
</dbReference>
<dbReference type="GO" id="GO:0046872">
    <property type="term" value="F:metal ion binding"/>
    <property type="evidence" value="ECO:0007669"/>
    <property type="project" value="UniProtKB-KW"/>
</dbReference>